<feature type="compositionally biased region" description="Low complexity" evidence="3">
    <location>
        <begin position="22"/>
        <end position="38"/>
    </location>
</feature>
<feature type="region of interest" description="Disordered" evidence="3">
    <location>
        <begin position="1"/>
        <end position="57"/>
    </location>
</feature>
<dbReference type="InterPro" id="IPR015943">
    <property type="entry name" value="WD40/YVTN_repeat-like_dom_sf"/>
</dbReference>
<dbReference type="GO" id="GO:0008017">
    <property type="term" value="F:microtubule binding"/>
    <property type="evidence" value="ECO:0007669"/>
    <property type="project" value="TreeGrafter"/>
</dbReference>
<evidence type="ECO:0000256" key="1">
    <source>
        <dbReference type="ARBA" id="ARBA00022574"/>
    </source>
</evidence>
<gene>
    <name evidence="5" type="ORF">LSH36_780g02047</name>
</gene>
<name>A0AAD9J031_9ANNE</name>
<dbReference type="InterPro" id="IPR001680">
    <property type="entry name" value="WD40_rpt"/>
</dbReference>
<dbReference type="SMART" id="SM00320">
    <property type="entry name" value="WD40"/>
    <property type="match status" value="5"/>
</dbReference>
<proteinExistence type="predicted"/>
<keyword evidence="1" id="KW-0853">WD repeat</keyword>
<dbReference type="Gene3D" id="2.130.10.10">
    <property type="entry name" value="YVTN repeat-like/Quinoprotein amine dehydrogenase"/>
    <property type="match status" value="2"/>
</dbReference>
<dbReference type="InterPro" id="IPR050630">
    <property type="entry name" value="WD_repeat_EMAP"/>
</dbReference>
<feature type="compositionally biased region" description="Basic and acidic residues" evidence="3">
    <location>
        <begin position="9"/>
        <end position="19"/>
    </location>
</feature>
<protein>
    <recommendedName>
        <fullName evidence="4">EML-like first beta-propeller domain-containing protein</fullName>
    </recommendedName>
</protein>
<evidence type="ECO:0000313" key="6">
    <source>
        <dbReference type="Proteomes" id="UP001208570"/>
    </source>
</evidence>
<dbReference type="GO" id="GO:0072686">
    <property type="term" value="C:mitotic spindle"/>
    <property type="evidence" value="ECO:0007669"/>
    <property type="project" value="TreeGrafter"/>
</dbReference>
<dbReference type="EMBL" id="JAODUP010000780">
    <property type="protein sequence ID" value="KAK2144181.1"/>
    <property type="molecule type" value="Genomic_DNA"/>
</dbReference>
<dbReference type="GO" id="GO:0000226">
    <property type="term" value="P:microtubule cytoskeleton organization"/>
    <property type="evidence" value="ECO:0007669"/>
    <property type="project" value="TreeGrafter"/>
</dbReference>
<dbReference type="PANTHER" id="PTHR13720">
    <property type="entry name" value="WD-40 REPEAT PROTEIN"/>
    <property type="match status" value="1"/>
</dbReference>
<reference evidence="5" key="1">
    <citation type="journal article" date="2023" name="Mol. Biol. Evol.">
        <title>Third-Generation Sequencing Reveals the Adaptive Role of the Epigenome in Three Deep-Sea Polychaetes.</title>
        <authorList>
            <person name="Perez M."/>
            <person name="Aroh O."/>
            <person name="Sun Y."/>
            <person name="Lan Y."/>
            <person name="Juniper S.K."/>
            <person name="Young C.R."/>
            <person name="Angers B."/>
            <person name="Qian P.Y."/>
        </authorList>
    </citation>
    <scope>NUCLEOTIDE SEQUENCE</scope>
    <source>
        <strain evidence="5">P08H-3</strain>
    </source>
</reference>
<sequence length="529" mass="58215">MGRASAKSNEAKSKMKHPSDMPTPSQSASQSASQPATQLVYQGAKQPARPPNSQPVQYTVSVPAKQPVNQSVNQPNSQSVNQTVIQAVSQPNSQTVNQTFIQTVIQTVSHRAVRLRVLTNLLLLLVLKFLRAKYIICLLHNEKGDLVTGDSNGTVYVWGNGGSVITNFIKHGHDGPVFSLLFVRGTLITGGRDGMVYGWTWNKNMDQTGKIQIPKPEGGVRMLQNHKDRLLIGTTTNSILTAALSATALRNPLAGIELDKTALTMGHFGDIYGLCASDDPEFTSLVFTAGHDGVLCLYDTDKRQPLWKFFLKGTKISCIDANTAEGFIAIGTKDSLILLSIEKDEDSQVFLSEICRHKVVKNKLTTIKLAPDCESFAAADIAGALYIIGLRDARPDEEGQEEVWDLSRVIQAHNGPILGMDWSYDIWANTYLLRTSSGSYEVFICVWFSKQAEEGQITSLDVNLKKTLLAMGDSQGYLSLFRYPCSKKGAYSHSYHLHEHLHWLVFNKNGSRVLTIGGTDSSVTQWLVQ</sequence>
<evidence type="ECO:0000313" key="5">
    <source>
        <dbReference type="EMBL" id="KAK2144181.1"/>
    </source>
</evidence>
<dbReference type="PANTHER" id="PTHR13720:SF58">
    <property type="entry name" value="HELP DOMAIN-CONTAINING PROTEIN"/>
    <property type="match status" value="1"/>
</dbReference>
<evidence type="ECO:0000256" key="3">
    <source>
        <dbReference type="SAM" id="MobiDB-lite"/>
    </source>
</evidence>
<dbReference type="Pfam" id="PF23409">
    <property type="entry name" value="Beta-prop_EML"/>
    <property type="match status" value="1"/>
</dbReference>
<keyword evidence="2" id="KW-0677">Repeat</keyword>
<dbReference type="Pfam" id="PF00400">
    <property type="entry name" value="WD40"/>
    <property type="match status" value="1"/>
</dbReference>
<feature type="domain" description="EML-like first beta-propeller" evidence="4">
    <location>
        <begin position="131"/>
        <end position="241"/>
    </location>
</feature>
<dbReference type="InterPro" id="IPR055439">
    <property type="entry name" value="Beta-prop_EML_1st"/>
</dbReference>
<organism evidence="5 6">
    <name type="scientific">Paralvinella palmiformis</name>
    <dbReference type="NCBI Taxonomy" id="53620"/>
    <lineage>
        <taxon>Eukaryota</taxon>
        <taxon>Metazoa</taxon>
        <taxon>Spiralia</taxon>
        <taxon>Lophotrochozoa</taxon>
        <taxon>Annelida</taxon>
        <taxon>Polychaeta</taxon>
        <taxon>Sedentaria</taxon>
        <taxon>Canalipalpata</taxon>
        <taxon>Terebellida</taxon>
        <taxon>Terebelliformia</taxon>
        <taxon>Alvinellidae</taxon>
        <taxon>Paralvinella</taxon>
    </lineage>
</organism>
<accession>A0AAD9J031</accession>
<dbReference type="AlphaFoldDB" id="A0AAD9J031"/>
<keyword evidence="6" id="KW-1185">Reference proteome</keyword>
<comment type="caution">
    <text evidence="5">The sequence shown here is derived from an EMBL/GenBank/DDBJ whole genome shotgun (WGS) entry which is preliminary data.</text>
</comment>
<dbReference type="InterPro" id="IPR036322">
    <property type="entry name" value="WD40_repeat_dom_sf"/>
</dbReference>
<dbReference type="SUPFAM" id="SSF50978">
    <property type="entry name" value="WD40 repeat-like"/>
    <property type="match status" value="1"/>
</dbReference>
<evidence type="ECO:0000259" key="4">
    <source>
        <dbReference type="Pfam" id="PF23409"/>
    </source>
</evidence>
<evidence type="ECO:0000256" key="2">
    <source>
        <dbReference type="ARBA" id="ARBA00022737"/>
    </source>
</evidence>
<dbReference type="Proteomes" id="UP001208570">
    <property type="component" value="Unassembled WGS sequence"/>
</dbReference>